<evidence type="ECO:0000259" key="2">
    <source>
        <dbReference type="Pfam" id="PF13649"/>
    </source>
</evidence>
<dbReference type="CDD" id="cd02440">
    <property type="entry name" value="AdoMet_MTases"/>
    <property type="match status" value="1"/>
</dbReference>
<proteinExistence type="predicted"/>
<feature type="domain" description="Methyltransferase" evidence="2">
    <location>
        <begin position="44"/>
        <end position="136"/>
    </location>
</feature>
<dbReference type="GO" id="GO:0008168">
    <property type="term" value="F:methyltransferase activity"/>
    <property type="evidence" value="ECO:0007669"/>
    <property type="project" value="UniProtKB-KW"/>
</dbReference>
<dbReference type="EMBL" id="PSZM01000045">
    <property type="protein sequence ID" value="PQL90827.1"/>
    <property type="molecule type" value="Genomic_DNA"/>
</dbReference>
<keyword evidence="4" id="KW-1185">Reference proteome</keyword>
<dbReference type="Proteomes" id="UP000238042">
    <property type="component" value="Unassembled WGS sequence"/>
</dbReference>
<organism evidence="3 4">
    <name type="scientific">Apibacter adventoris</name>
    <dbReference type="NCBI Taxonomy" id="1679466"/>
    <lineage>
        <taxon>Bacteria</taxon>
        <taxon>Pseudomonadati</taxon>
        <taxon>Bacteroidota</taxon>
        <taxon>Flavobacteriia</taxon>
        <taxon>Flavobacteriales</taxon>
        <taxon>Weeksellaceae</taxon>
        <taxon>Apibacter</taxon>
    </lineage>
</organism>
<protein>
    <submittedName>
        <fullName evidence="3">SAM-dependent methyltransferase</fullName>
    </submittedName>
</protein>
<dbReference type="Pfam" id="PF13649">
    <property type="entry name" value="Methyltransf_25"/>
    <property type="match status" value="1"/>
</dbReference>
<dbReference type="Gene3D" id="2.20.25.110">
    <property type="entry name" value="S-adenosyl-L-methionine-dependent methyltransferases"/>
    <property type="match status" value="1"/>
</dbReference>
<reference evidence="3 4" key="1">
    <citation type="submission" date="2018-02" db="EMBL/GenBank/DDBJ databases">
        <title>Genome sequences of Apibacter spp., gut symbionts of Asian honey bees.</title>
        <authorList>
            <person name="Kwong W.K."/>
            <person name="Steele M.I."/>
            <person name="Moran N.A."/>
        </authorList>
    </citation>
    <scope>NUCLEOTIDE SEQUENCE [LARGE SCALE GENOMIC DNA]</scope>
    <source>
        <strain evidence="4">wkB301</strain>
    </source>
</reference>
<dbReference type="RefSeq" id="WP_105247462.1">
    <property type="nucleotide sequence ID" value="NZ_PSZM01000045.1"/>
</dbReference>
<accession>A0A2S8A8C6</accession>
<dbReference type="OrthoDB" id="9811589at2"/>
<evidence type="ECO:0000256" key="1">
    <source>
        <dbReference type="ARBA" id="ARBA00022679"/>
    </source>
</evidence>
<evidence type="ECO:0000313" key="4">
    <source>
        <dbReference type="Proteomes" id="UP000238042"/>
    </source>
</evidence>
<dbReference type="SUPFAM" id="SSF53335">
    <property type="entry name" value="S-adenosyl-L-methionine-dependent methyltransferases"/>
    <property type="match status" value="1"/>
</dbReference>
<dbReference type="InterPro" id="IPR029063">
    <property type="entry name" value="SAM-dependent_MTases_sf"/>
</dbReference>
<dbReference type="InterPro" id="IPR041698">
    <property type="entry name" value="Methyltransf_25"/>
</dbReference>
<evidence type="ECO:0000313" key="3">
    <source>
        <dbReference type="EMBL" id="PQL90827.1"/>
    </source>
</evidence>
<dbReference type="Gene3D" id="3.40.50.150">
    <property type="entry name" value="Vaccinia Virus protein VP39"/>
    <property type="match status" value="1"/>
</dbReference>
<keyword evidence="3" id="KW-0489">Methyltransferase</keyword>
<dbReference type="PANTHER" id="PTHR43861">
    <property type="entry name" value="TRANS-ACONITATE 2-METHYLTRANSFERASE-RELATED"/>
    <property type="match status" value="1"/>
</dbReference>
<dbReference type="AlphaFoldDB" id="A0A2S8A8C6"/>
<comment type="caution">
    <text evidence="3">The sequence shown here is derived from an EMBL/GenBank/DDBJ whole genome shotgun (WGS) entry which is preliminary data.</text>
</comment>
<sequence length="240" mass="28634">MDWFADWFNTPYYHILYKNRDYKEAQEFITNLLKYLCLPVESKILDLACGKGRHSIFLNKLGYNVTGVDLASKSIESAKQYENEYLKFFVGDMRKVYFPNKFNAVFSLFTSFGYFNNEEDNFKVFKSVFDQLKYEGIFVMDFMNVSLVEHNLVEKEDKMVDGILFHLRRKIESGFIIKDINFFDKGKDYHFQERVEICKLDYFKKLAEKAGFILKNVFGDYQLNTFEEKQSPRLILIFKK</sequence>
<dbReference type="GO" id="GO:0032259">
    <property type="term" value="P:methylation"/>
    <property type="evidence" value="ECO:0007669"/>
    <property type="project" value="UniProtKB-KW"/>
</dbReference>
<name>A0A2S8A8C6_9FLAO</name>
<gene>
    <name evidence="3" type="ORF">C4S77_10265</name>
</gene>
<keyword evidence="1 3" id="KW-0808">Transferase</keyword>